<organism evidence="1 2">
    <name type="scientific">Camellia lanceoleosa</name>
    <dbReference type="NCBI Taxonomy" id="1840588"/>
    <lineage>
        <taxon>Eukaryota</taxon>
        <taxon>Viridiplantae</taxon>
        <taxon>Streptophyta</taxon>
        <taxon>Embryophyta</taxon>
        <taxon>Tracheophyta</taxon>
        <taxon>Spermatophyta</taxon>
        <taxon>Magnoliopsida</taxon>
        <taxon>eudicotyledons</taxon>
        <taxon>Gunneridae</taxon>
        <taxon>Pentapetalae</taxon>
        <taxon>asterids</taxon>
        <taxon>Ericales</taxon>
        <taxon>Theaceae</taxon>
        <taxon>Camellia</taxon>
    </lineage>
</organism>
<proteinExistence type="predicted"/>
<evidence type="ECO:0000313" key="1">
    <source>
        <dbReference type="EMBL" id="KAI7997348.1"/>
    </source>
</evidence>
<protein>
    <submittedName>
        <fullName evidence="1">Uncharacterized protein</fullName>
    </submittedName>
</protein>
<evidence type="ECO:0000313" key="2">
    <source>
        <dbReference type="Proteomes" id="UP001060215"/>
    </source>
</evidence>
<accession>A0ACC0G8B4</accession>
<name>A0ACC0G8B4_9ERIC</name>
<dbReference type="EMBL" id="CM045767">
    <property type="protein sequence ID" value="KAI7997348.1"/>
    <property type="molecule type" value="Genomic_DNA"/>
</dbReference>
<comment type="caution">
    <text evidence="1">The sequence shown here is derived from an EMBL/GenBank/DDBJ whole genome shotgun (WGS) entry which is preliminary data.</text>
</comment>
<sequence>MEMERLWMELGLVAGILHTRDTTYSRLRDGLSRYFGSAGSNGSQVYSTNVQSFFAALKALSRKESHYGAYATSE</sequence>
<keyword evidence="2" id="KW-1185">Reference proteome</keyword>
<reference evidence="1 2" key="1">
    <citation type="journal article" date="2022" name="Plant J.">
        <title>Chromosome-level genome of Camellia lanceoleosa provides a valuable resource for understanding genome evolution and self-incompatibility.</title>
        <authorList>
            <person name="Gong W."/>
            <person name="Xiao S."/>
            <person name="Wang L."/>
            <person name="Liao Z."/>
            <person name="Chang Y."/>
            <person name="Mo W."/>
            <person name="Hu G."/>
            <person name="Li W."/>
            <person name="Zhao G."/>
            <person name="Zhu H."/>
            <person name="Hu X."/>
            <person name="Ji K."/>
            <person name="Xiang X."/>
            <person name="Song Q."/>
            <person name="Yuan D."/>
            <person name="Jin S."/>
            <person name="Zhang L."/>
        </authorList>
    </citation>
    <scope>NUCLEOTIDE SEQUENCE [LARGE SCALE GENOMIC DNA]</scope>
    <source>
        <strain evidence="1">SQ_2022a</strain>
    </source>
</reference>
<gene>
    <name evidence="1" type="ORF">LOK49_LG10G01186</name>
</gene>
<dbReference type="Proteomes" id="UP001060215">
    <property type="component" value="Chromosome 10"/>
</dbReference>